<evidence type="ECO:0000313" key="3">
    <source>
        <dbReference type="Proteomes" id="UP000515789"/>
    </source>
</evidence>
<feature type="region of interest" description="Disordered" evidence="1">
    <location>
        <begin position="148"/>
        <end position="172"/>
    </location>
</feature>
<organism evidence="2 3">
    <name type="scientific">Blautia producta</name>
    <dbReference type="NCBI Taxonomy" id="33035"/>
    <lineage>
        <taxon>Bacteria</taxon>
        <taxon>Bacillati</taxon>
        <taxon>Bacillota</taxon>
        <taxon>Clostridia</taxon>
        <taxon>Lachnospirales</taxon>
        <taxon>Lachnospiraceae</taxon>
        <taxon>Blautia</taxon>
    </lineage>
</organism>
<dbReference type="AlphaFoldDB" id="A0A7G5N1B8"/>
<dbReference type="GeneID" id="75053868"/>
<gene>
    <name evidence="2" type="ORF">E5259_25465</name>
</gene>
<sequence>MNMTVNNKEYAIEYTFEAAHNKKCVDVCWNRFTGAGMMKNTALNELEDSDTANRVMTLDNLIGFMSDIPETVITLLYAGLLEHHGPDSDDPIIITGKDARKLYKQFCKENPDNPLASDMEMFNAIKVQMEEDGFFKRIGLNHFMEQMKQTESQEENKIIPQDHKKKASRSGN</sequence>
<protein>
    <submittedName>
        <fullName evidence="2">Uncharacterized protein</fullName>
    </submittedName>
</protein>
<accession>A0A7G5N1B8</accession>
<dbReference type="Proteomes" id="UP000515789">
    <property type="component" value="Chromosome"/>
</dbReference>
<evidence type="ECO:0000256" key="1">
    <source>
        <dbReference type="SAM" id="MobiDB-lite"/>
    </source>
</evidence>
<name>A0A7G5N1B8_9FIRM</name>
<dbReference type="RefSeq" id="WP_018596652.1">
    <property type="nucleotide sequence ID" value="NZ_CABLBP010000031.1"/>
</dbReference>
<proteinExistence type="predicted"/>
<feature type="compositionally biased region" description="Basic residues" evidence="1">
    <location>
        <begin position="163"/>
        <end position="172"/>
    </location>
</feature>
<dbReference type="EMBL" id="CP039126">
    <property type="protein sequence ID" value="QMW80661.1"/>
    <property type="molecule type" value="Genomic_DNA"/>
</dbReference>
<reference evidence="2 3" key="1">
    <citation type="submission" date="2019-04" db="EMBL/GenBank/DDBJ databases">
        <authorList>
            <person name="Schori C."/>
            <person name="Ahrens C."/>
        </authorList>
    </citation>
    <scope>NUCLEOTIDE SEQUENCE [LARGE SCALE GENOMIC DNA]</scope>
    <source>
        <strain evidence="2 3">DSM 2950</strain>
    </source>
</reference>
<evidence type="ECO:0000313" key="2">
    <source>
        <dbReference type="EMBL" id="QMW80661.1"/>
    </source>
</evidence>